<dbReference type="RefSeq" id="WP_021367074.1">
    <property type="nucleotide sequence ID" value="NZ_BBYB01000112.1"/>
</dbReference>
<dbReference type="GO" id="GO:0030288">
    <property type="term" value="C:outer membrane-bounded periplasmic space"/>
    <property type="evidence" value="ECO:0007669"/>
    <property type="project" value="TreeGrafter"/>
</dbReference>
<name>A0A069AKD0_CLODI</name>
<dbReference type="EMBL" id="LK932411">
    <property type="protein sequence ID" value="CDS89283.1"/>
    <property type="molecule type" value="Genomic_DNA"/>
</dbReference>
<organism evidence="7">
    <name type="scientific">Clostridioides difficile</name>
    <name type="common">Peptoclostridium difficile</name>
    <dbReference type="NCBI Taxonomy" id="1496"/>
    <lineage>
        <taxon>Bacteria</taxon>
        <taxon>Bacillati</taxon>
        <taxon>Bacillota</taxon>
        <taxon>Clostridia</taxon>
        <taxon>Peptostreptococcales</taxon>
        <taxon>Peptostreptococcaceae</taxon>
        <taxon>Clostridioides</taxon>
    </lineage>
</organism>
<feature type="domain" description="Fe/B12 periplasmic-binding" evidence="6">
    <location>
        <begin position="54"/>
        <end position="312"/>
    </location>
</feature>
<dbReference type="EMBL" id="LK932525">
    <property type="protein sequence ID" value="CDS88677.1"/>
    <property type="molecule type" value="Genomic_DNA"/>
</dbReference>
<dbReference type="InterPro" id="IPR002491">
    <property type="entry name" value="ABC_transptr_periplasmic_BD"/>
</dbReference>
<dbReference type="AlphaFoldDB" id="A0A069AKD0"/>
<gene>
    <name evidence="7" type="primary">fhuD</name>
    <name evidence="9" type="ORF">BN1095_20102</name>
    <name evidence="7" type="ORF">BN1096_700100</name>
    <name evidence="8" type="ORF">BN1097_710101</name>
</gene>
<evidence type="ECO:0000259" key="6">
    <source>
        <dbReference type="PROSITE" id="PS50983"/>
    </source>
</evidence>
<dbReference type="PROSITE" id="PS50983">
    <property type="entry name" value="FE_B12_PBP"/>
    <property type="match status" value="1"/>
</dbReference>
<comment type="subcellular location">
    <subcellularLocation>
        <location evidence="1">Cell envelope</location>
    </subcellularLocation>
</comment>
<dbReference type="PANTHER" id="PTHR30532">
    <property type="entry name" value="IRON III DICITRATE-BINDING PERIPLASMIC PROTEIN"/>
    <property type="match status" value="1"/>
</dbReference>
<proteinExistence type="inferred from homology"/>
<dbReference type="PANTHER" id="PTHR30532:SF21">
    <property type="entry name" value="SIDEROPHORE-BINDING LIPOPROTEIN YFIY-RELATED"/>
    <property type="match status" value="1"/>
</dbReference>
<dbReference type="EMBL" id="LK932849">
    <property type="protein sequence ID" value="CDS94888.1"/>
    <property type="molecule type" value="Genomic_DNA"/>
</dbReference>
<dbReference type="SUPFAM" id="SSF53807">
    <property type="entry name" value="Helical backbone' metal receptor"/>
    <property type="match status" value="1"/>
</dbReference>
<evidence type="ECO:0000313" key="8">
    <source>
        <dbReference type="EMBL" id="CDS89283.1"/>
    </source>
</evidence>
<evidence type="ECO:0000256" key="1">
    <source>
        <dbReference type="ARBA" id="ARBA00004196"/>
    </source>
</evidence>
<evidence type="ECO:0000256" key="2">
    <source>
        <dbReference type="ARBA" id="ARBA00008814"/>
    </source>
</evidence>
<dbReference type="Gene3D" id="3.40.50.1980">
    <property type="entry name" value="Nitrogenase molybdenum iron protein domain"/>
    <property type="match status" value="2"/>
</dbReference>
<keyword evidence="3" id="KW-0813">Transport</keyword>
<dbReference type="InterPro" id="IPR051313">
    <property type="entry name" value="Bact_iron-sidero_bind"/>
</dbReference>
<evidence type="ECO:0000313" key="9">
    <source>
        <dbReference type="EMBL" id="CDS94888.1"/>
    </source>
</evidence>
<dbReference type="Pfam" id="PF01497">
    <property type="entry name" value="Peripla_BP_2"/>
    <property type="match status" value="1"/>
</dbReference>
<accession>A0A069AKD0</accession>
<feature type="chain" id="PRO_5041037142" evidence="5">
    <location>
        <begin position="23"/>
        <end position="312"/>
    </location>
</feature>
<evidence type="ECO:0000256" key="3">
    <source>
        <dbReference type="ARBA" id="ARBA00022448"/>
    </source>
</evidence>
<protein>
    <submittedName>
        <fullName evidence="7">ABC-type transport system, ferrichrome-specific extracellular solute-binding protein</fullName>
    </submittedName>
    <submittedName>
        <fullName evidence="8">Periplasmic binding protein</fullName>
    </submittedName>
</protein>
<evidence type="ECO:0000256" key="5">
    <source>
        <dbReference type="SAM" id="SignalP"/>
    </source>
</evidence>
<keyword evidence="4 5" id="KW-0732">Signal</keyword>
<dbReference type="GO" id="GO:1901678">
    <property type="term" value="P:iron coordination entity transport"/>
    <property type="evidence" value="ECO:0007669"/>
    <property type="project" value="UniProtKB-ARBA"/>
</dbReference>
<evidence type="ECO:0000313" key="7">
    <source>
        <dbReference type="EMBL" id="CDS88677.1"/>
    </source>
</evidence>
<reference evidence="7" key="1">
    <citation type="submission" date="2014-07" db="EMBL/GenBank/DDBJ databases">
        <authorList>
            <person name="Monot Marc"/>
        </authorList>
    </citation>
    <scope>NUCLEOTIDE SEQUENCE</scope>
    <source>
        <strain evidence="9">7032989</strain>
        <strain evidence="8">7032994</strain>
    </source>
</reference>
<comment type="similarity">
    <text evidence="2">Belongs to the bacterial solute-binding protein 8 family.</text>
</comment>
<sequence>MKKIKSLAIFISIITTLVLVTACSDKNTEDKDKSETRVVQSVKGEVKIPSNPKKIVDISGSSEELLLAGYKPVATANVDSYETDKLPSYIREELKGVKIVGHSMMDTMDMEAILEVNPDLIIMSQRQEKIYDQLKEIAPVVMMKDYANDWRSKLTDVSKLFDKEEEAKSWLQKYDEKATKLGKEVIEKNGEKTYLPVLASSGQFMVFSDGGIGTLINDDMKLARPKNMPKQDGITLPMVSMEGLTDIDADHIVVIATETDKKDLENSAIWAQIRAVKDGNVTILDAAPFFSQSYNPIGKELLLESVKNELTK</sequence>
<evidence type="ECO:0000256" key="4">
    <source>
        <dbReference type="ARBA" id="ARBA00022729"/>
    </source>
</evidence>
<feature type="signal peptide" evidence="5">
    <location>
        <begin position="1"/>
        <end position="22"/>
    </location>
</feature>
<dbReference type="PROSITE" id="PS51257">
    <property type="entry name" value="PROKAR_LIPOPROTEIN"/>
    <property type="match status" value="1"/>
</dbReference>